<proteinExistence type="predicted"/>
<dbReference type="EMBL" id="CP092488">
    <property type="protein sequence ID" value="UMB67902.1"/>
    <property type="molecule type" value="Genomic_DNA"/>
</dbReference>
<dbReference type="InterPro" id="IPR006045">
    <property type="entry name" value="Cupin_1"/>
</dbReference>
<organism evidence="2 3">
    <name type="scientific">Mycobacterium paraterrae</name>
    <dbReference type="NCBI Taxonomy" id="577492"/>
    <lineage>
        <taxon>Bacteria</taxon>
        <taxon>Bacillati</taxon>
        <taxon>Actinomycetota</taxon>
        <taxon>Actinomycetes</taxon>
        <taxon>Mycobacteriales</taxon>
        <taxon>Mycobacteriaceae</taxon>
        <taxon>Mycobacterium</taxon>
    </lineage>
</organism>
<accession>A0ABY3VEN9</accession>
<keyword evidence="3" id="KW-1185">Reference proteome</keyword>
<evidence type="ECO:0000259" key="1">
    <source>
        <dbReference type="SMART" id="SM00835"/>
    </source>
</evidence>
<dbReference type="Gene3D" id="2.60.120.10">
    <property type="entry name" value="Jelly Rolls"/>
    <property type="match status" value="1"/>
</dbReference>
<dbReference type="CDD" id="cd20306">
    <property type="entry name" value="cupin_OxDC-like"/>
    <property type="match status" value="1"/>
</dbReference>
<dbReference type="Pfam" id="PF00190">
    <property type="entry name" value="Cupin_1"/>
    <property type="match status" value="1"/>
</dbReference>
<dbReference type="PANTHER" id="PTHR31189">
    <property type="entry name" value="OS03G0336100 PROTEIN-RELATED"/>
    <property type="match status" value="1"/>
</dbReference>
<dbReference type="Proteomes" id="UP001055336">
    <property type="component" value="Chromosome"/>
</dbReference>
<dbReference type="InterPro" id="IPR011051">
    <property type="entry name" value="RmlC_Cupin_sf"/>
</dbReference>
<dbReference type="SUPFAM" id="SSF51182">
    <property type="entry name" value="RmlC-like cupins"/>
    <property type="match status" value="1"/>
</dbReference>
<dbReference type="InterPro" id="IPR050253">
    <property type="entry name" value="Seed_Storage-Functional"/>
</dbReference>
<protein>
    <submittedName>
        <fullName evidence="2">Cupin domain-containing protein</fullName>
    </submittedName>
</protein>
<evidence type="ECO:0000313" key="2">
    <source>
        <dbReference type="EMBL" id="UMB67902.1"/>
    </source>
</evidence>
<reference evidence="2" key="1">
    <citation type="submission" date="2022-08" db="EMBL/GenBank/DDBJ databases">
        <title>Whole genome sequencing of non-tuberculosis mycobacteria type-strains.</title>
        <authorList>
            <person name="Igarashi Y."/>
            <person name="Osugi A."/>
            <person name="Mitarai S."/>
        </authorList>
    </citation>
    <scope>NUCLEOTIDE SEQUENCE</scope>
    <source>
        <strain evidence="2">DSM 45127</strain>
    </source>
</reference>
<dbReference type="SMART" id="SM00835">
    <property type="entry name" value="Cupin_1"/>
    <property type="match status" value="1"/>
</dbReference>
<gene>
    <name evidence="2" type="ORF">MKK62_15585</name>
</gene>
<evidence type="ECO:0000313" key="3">
    <source>
        <dbReference type="Proteomes" id="UP001055336"/>
    </source>
</evidence>
<dbReference type="RefSeq" id="WP_240258368.1">
    <property type="nucleotide sequence ID" value="NZ_CP092488.2"/>
</dbReference>
<dbReference type="InterPro" id="IPR014710">
    <property type="entry name" value="RmlC-like_jellyroll"/>
</dbReference>
<sequence>MTEDVKRFGDPRIPAETIASASHLFHLSALPPTRYDGGSQQQAHEDNFPILQGQAASIQLITLQPGAIREPHWHPSAWELNLILKGSANWVLIDGNGNHEAFEAHVDDLVFAPQGSLHYFENLGTEDLEVLIVQNASASEDKDNVGIGESVSQMPPDVLGAVFGVPAATFEKFTKHDSAVTILRAR</sequence>
<feature type="domain" description="Cupin type-1" evidence="1">
    <location>
        <begin position="25"/>
        <end position="171"/>
    </location>
</feature>
<name>A0ABY3VEN9_9MYCO</name>